<dbReference type="Proteomes" id="UP000298642">
    <property type="component" value="Chromosome"/>
</dbReference>
<dbReference type="AlphaFoldDB" id="A0A4D7B172"/>
<evidence type="ECO:0000313" key="3">
    <source>
        <dbReference type="Proteomes" id="UP000298642"/>
    </source>
</evidence>
<evidence type="ECO:0000313" key="2">
    <source>
        <dbReference type="EMBL" id="QCI60042.1"/>
    </source>
</evidence>
<organism evidence="2 3">
    <name type="scientific">Dysosmobacter welbionis</name>
    <dbReference type="NCBI Taxonomy" id="2093857"/>
    <lineage>
        <taxon>Bacteria</taxon>
        <taxon>Bacillati</taxon>
        <taxon>Bacillota</taxon>
        <taxon>Clostridia</taxon>
        <taxon>Eubacteriales</taxon>
        <taxon>Oscillospiraceae</taxon>
        <taxon>Dysosmobacter</taxon>
    </lineage>
</organism>
<feature type="transmembrane region" description="Helical" evidence="1">
    <location>
        <begin position="21"/>
        <end position="41"/>
    </location>
</feature>
<evidence type="ECO:0000256" key="1">
    <source>
        <dbReference type="SAM" id="Phobius"/>
    </source>
</evidence>
<gene>
    <name evidence="2" type="ORF">EIO64_13120</name>
</gene>
<accession>A0A4D7B172</accession>
<sequence length="191" mass="21163">MRKDVIPVEDAQGGPRSPRRFLRLLALLLAAFALLSAVWYFTAYRPYDVYMEALRAQPGWREAPALPGCGTDGEGYNCNVARPGFLHWTGNLGIGMPNLTLENGEEVGFTDSLLIWPRMTGEPELGVLLFEYDFQEDGVTCAGHQLYITAAGEYRPYGDAAEDAANAQLLAEHQENVETLLSRAREIWGLP</sequence>
<reference evidence="3" key="1">
    <citation type="submission" date="2018-12" db="EMBL/GenBank/DDBJ databases">
        <title>Dusodibacter welbiota gen. nov., sp. nov., isolated from human faeces and emended description of the Oscillibacter genus.</title>
        <authorList>
            <person name="Le Roy T."/>
            <person name="Van der Smissen P."/>
            <person name="Delzenne N."/>
            <person name="Muccioli G."/>
            <person name="Collet J.F."/>
            <person name="Cani P.D."/>
        </authorList>
    </citation>
    <scope>NUCLEOTIDE SEQUENCE [LARGE SCALE GENOMIC DNA]</scope>
    <source>
        <strain evidence="3">J115</strain>
    </source>
</reference>
<dbReference type="EMBL" id="CP034413">
    <property type="protein sequence ID" value="QCI60042.1"/>
    <property type="molecule type" value="Genomic_DNA"/>
</dbReference>
<dbReference type="KEGG" id="obj:EIO64_13120"/>
<keyword evidence="1" id="KW-0472">Membrane</keyword>
<keyword evidence="3" id="KW-1185">Reference proteome</keyword>
<keyword evidence="1" id="KW-0812">Transmembrane</keyword>
<name>A0A4D7B172_9FIRM</name>
<keyword evidence="1" id="KW-1133">Transmembrane helix</keyword>
<dbReference type="RefSeq" id="WP_021748890.1">
    <property type="nucleotide sequence ID" value="NZ_CAUWCU010000002.1"/>
</dbReference>
<protein>
    <submittedName>
        <fullName evidence="2">Uncharacterized protein</fullName>
    </submittedName>
</protein>
<proteinExistence type="predicted"/>